<accession>A0A8F9TTQ5</accession>
<feature type="transmembrane region" description="Helical" evidence="3">
    <location>
        <begin position="402"/>
        <end position="426"/>
    </location>
</feature>
<keyword evidence="3" id="KW-0472">Membrane</keyword>
<feature type="compositionally biased region" description="Basic and acidic residues" evidence="2">
    <location>
        <begin position="910"/>
        <end position="935"/>
    </location>
</feature>
<feature type="transmembrane region" description="Helical" evidence="3">
    <location>
        <begin position="199"/>
        <end position="215"/>
    </location>
</feature>
<evidence type="ECO:0000313" key="4">
    <source>
        <dbReference type="EMBL" id="QYM77871.1"/>
    </source>
</evidence>
<organism evidence="4 5">
    <name type="scientific">Horticoccus luteus</name>
    <dbReference type="NCBI Taxonomy" id="2862869"/>
    <lineage>
        <taxon>Bacteria</taxon>
        <taxon>Pseudomonadati</taxon>
        <taxon>Verrucomicrobiota</taxon>
        <taxon>Opitutia</taxon>
        <taxon>Opitutales</taxon>
        <taxon>Opitutaceae</taxon>
        <taxon>Horticoccus</taxon>
    </lineage>
</organism>
<dbReference type="InterPro" id="IPR019734">
    <property type="entry name" value="TPR_rpt"/>
</dbReference>
<dbReference type="KEGG" id="ole:K0B96_11130"/>
<dbReference type="Proteomes" id="UP000825051">
    <property type="component" value="Chromosome"/>
</dbReference>
<dbReference type="SMART" id="SM00028">
    <property type="entry name" value="TPR"/>
    <property type="match status" value="3"/>
</dbReference>
<feature type="transmembrane region" description="Helical" evidence="3">
    <location>
        <begin position="170"/>
        <end position="187"/>
    </location>
</feature>
<evidence type="ECO:0000256" key="3">
    <source>
        <dbReference type="SAM" id="Phobius"/>
    </source>
</evidence>
<name>A0A8F9TTQ5_9BACT</name>
<feature type="transmembrane region" description="Helical" evidence="3">
    <location>
        <begin position="26"/>
        <end position="46"/>
    </location>
</feature>
<feature type="transmembrane region" description="Helical" evidence="3">
    <location>
        <begin position="514"/>
        <end position="532"/>
    </location>
</feature>
<keyword evidence="3" id="KW-1133">Transmembrane helix</keyword>
<feature type="region of interest" description="Disordered" evidence="2">
    <location>
        <begin position="296"/>
        <end position="319"/>
    </location>
</feature>
<dbReference type="PROSITE" id="PS50005">
    <property type="entry name" value="TPR"/>
    <property type="match status" value="1"/>
</dbReference>
<keyword evidence="3" id="KW-0812">Transmembrane</keyword>
<feature type="transmembrane region" description="Helical" evidence="3">
    <location>
        <begin position="458"/>
        <end position="478"/>
    </location>
</feature>
<protein>
    <recommendedName>
        <fullName evidence="6">Tetratricopeptide repeat protein</fullName>
    </recommendedName>
</protein>
<feature type="repeat" description="TPR" evidence="1">
    <location>
        <begin position="803"/>
        <end position="836"/>
    </location>
</feature>
<dbReference type="InterPro" id="IPR011990">
    <property type="entry name" value="TPR-like_helical_dom_sf"/>
</dbReference>
<feature type="transmembrane region" description="Helical" evidence="3">
    <location>
        <begin position="146"/>
        <end position="164"/>
    </location>
</feature>
<dbReference type="RefSeq" id="WP_220160975.1">
    <property type="nucleotide sequence ID" value="NZ_CP080507.1"/>
</dbReference>
<keyword evidence="1" id="KW-0802">TPR repeat</keyword>
<feature type="region of interest" description="Disordered" evidence="2">
    <location>
        <begin position="906"/>
        <end position="935"/>
    </location>
</feature>
<dbReference type="EMBL" id="CP080507">
    <property type="protein sequence ID" value="QYM77871.1"/>
    <property type="molecule type" value="Genomic_DNA"/>
</dbReference>
<feature type="transmembrane region" description="Helical" evidence="3">
    <location>
        <begin position="544"/>
        <end position="563"/>
    </location>
</feature>
<evidence type="ECO:0000256" key="1">
    <source>
        <dbReference type="PROSITE-ProRule" id="PRU00339"/>
    </source>
</evidence>
<dbReference type="Gene3D" id="1.25.40.10">
    <property type="entry name" value="Tetratricopeptide repeat domain"/>
    <property type="match status" value="2"/>
</dbReference>
<evidence type="ECO:0000313" key="5">
    <source>
        <dbReference type="Proteomes" id="UP000825051"/>
    </source>
</evidence>
<dbReference type="AlphaFoldDB" id="A0A8F9TTQ5"/>
<keyword evidence="5" id="KW-1185">Reference proteome</keyword>
<evidence type="ECO:0000256" key="2">
    <source>
        <dbReference type="SAM" id="MobiDB-lite"/>
    </source>
</evidence>
<sequence>MPKPDITIASSPSGSRGHFGGTTPGAGWLALVVSVVIALAAVHNWFGDQHAQLVSSLGRADVPVATPYQQIRPDFTVDGHMWIRYAVALWRGEEGPQLRHTSIDNAPVGREVHWNSGLAWWLAIGGRVWQAVAGGTLEHGVERWAMWENLPLLAFFTVVLAWWAARCGGLRAGIVVAIAMVGHRAIYEGFWPGYADHHGLIAASILGMMLGAYWMRGGWLRGGAEVEAGDEGGAGKLGRRDEAAMAAQRAALWSGVWGGVGMWVSTASLAPVLALVPLAAGLATLIARGEGAGNWGRRGARGDGTPPTTNMRGEGTPSSTTVKWEVGAAARFDPRVWRMWGRAGALTSFAFYLLEYWPHHLGWRLEVNHPLYALAWWAGAELTAQVLPWLARSGKAVRDGRALAWTAAWAVPLVLAPVLAIEIFGAKVFLLSDPFLVGLHHTITEFLPLMARVRLEGIWSHFETLFIYPLFYVAVLLLMLCGRREARFKLTLALVPALLMQALGFWQVRWGMSAAPAQVVLLIAALEEICAWEFLRRAPWRRAVAAALAMAALFGLAVTVRVVETAKVAYYRAILAGDARQIIYREVAETIRESQPKGKVVLFASPNTSVNVAFFGAFQTLGTLYWENVDGLKAAAEISSAKSEAEAARLIEEYGVTHVALFKDSNYIAEYARLLNPRATEAELKETFGYRVLGQRTVPLWLEPLPYAPPKGLPKNVDPDVLVFRVNPHQTVAQGTYRIGMLQAKLGETKDALASFARVAEMNAADPTPRLRRGELLIKEQKWAEAEKEFDAAIKLAGRAEEYRLLAQAGIAFEGAGELGRAIAYYERALRAGPTNIIAANNLAWVLAVTAPAELHNPKRALELAELCAQAQPDVANVIDTLASAQAANGLFPAAAESAERAAALARRGGQAEDGRKFERKAADYRAGKLPDEGK</sequence>
<evidence type="ECO:0008006" key="6">
    <source>
        <dbReference type="Google" id="ProtNLM"/>
    </source>
</evidence>
<feature type="transmembrane region" description="Helical" evidence="3">
    <location>
        <begin position="490"/>
        <end position="508"/>
    </location>
</feature>
<proteinExistence type="predicted"/>
<reference evidence="4" key="1">
    <citation type="submission" date="2021-08" db="EMBL/GenBank/DDBJ databases">
        <title>Genome of a novel bacterium of the phylum Verrucomicrobia, Oleiharenicola sp. KSB-15.</title>
        <authorList>
            <person name="Chung J.-H."/>
            <person name="Ahn J.-H."/>
            <person name="Yoon Y."/>
            <person name="Kim D.-Y."/>
            <person name="An S.-H."/>
            <person name="Park I."/>
            <person name="Yeon J."/>
        </authorList>
    </citation>
    <scope>NUCLEOTIDE SEQUENCE</scope>
    <source>
        <strain evidence="4">KSB-15</strain>
    </source>
</reference>
<feature type="compositionally biased region" description="Polar residues" evidence="2">
    <location>
        <begin position="306"/>
        <end position="319"/>
    </location>
</feature>
<gene>
    <name evidence="4" type="ORF">K0B96_11130</name>
</gene>
<dbReference type="SUPFAM" id="SSF48452">
    <property type="entry name" value="TPR-like"/>
    <property type="match status" value="2"/>
</dbReference>